<keyword evidence="2" id="KW-1185">Reference proteome</keyword>
<dbReference type="AlphaFoldDB" id="A0A653DGU2"/>
<reference evidence="1 2" key="1">
    <citation type="submission" date="2019-01" db="EMBL/GenBank/DDBJ databases">
        <authorList>
            <person name="Sayadi A."/>
        </authorList>
    </citation>
    <scope>NUCLEOTIDE SEQUENCE [LARGE SCALE GENOMIC DNA]</scope>
</reference>
<organism evidence="1 2">
    <name type="scientific">Callosobruchus maculatus</name>
    <name type="common">Southern cowpea weevil</name>
    <name type="synonym">Pulse bruchid</name>
    <dbReference type="NCBI Taxonomy" id="64391"/>
    <lineage>
        <taxon>Eukaryota</taxon>
        <taxon>Metazoa</taxon>
        <taxon>Ecdysozoa</taxon>
        <taxon>Arthropoda</taxon>
        <taxon>Hexapoda</taxon>
        <taxon>Insecta</taxon>
        <taxon>Pterygota</taxon>
        <taxon>Neoptera</taxon>
        <taxon>Endopterygota</taxon>
        <taxon>Coleoptera</taxon>
        <taxon>Polyphaga</taxon>
        <taxon>Cucujiformia</taxon>
        <taxon>Chrysomeloidea</taxon>
        <taxon>Chrysomelidae</taxon>
        <taxon>Bruchinae</taxon>
        <taxon>Bruchini</taxon>
        <taxon>Callosobruchus</taxon>
    </lineage>
</organism>
<protein>
    <submittedName>
        <fullName evidence="1">Uncharacterized protein</fullName>
    </submittedName>
</protein>
<name>A0A653DGU2_CALMS</name>
<proteinExistence type="predicted"/>
<accession>A0A653DGU2</accession>
<dbReference type="EMBL" id="CAACVG010011883">
    <property type="protein sequence ID" value="VEN59076.1"/>
    <property type="molecule type" value="Genomic_DNA"/>
</dbReference>
<dbReference type="Proteomes" id="UP000410492">
    <property type="component" value="Unassembled WGS sequence"/>
</dbReference>
<dbReference type="PANTHER" id="PTHR38001:SF1">
    <property type="entry name" value="PROTEIN CEBPZOS"/>
    <property type="match status" value="1"/>
</dbReference>
<dbReference type="InterPro" id="IPR037764">
    <property type="entry name" value="CEBPZOS"/>
</dbReference>
<sequence length="84" mass="10187">MLIKHPKPAYRKWLKKGALVLFVVEGACFAGSYCLWYKANTQRDFRKYLRDNFPFLLEYYYKTGEILNSQNNIRHVDQAYWEQE</sequence>
<evidence type="ECO:0000313" key="1">
    <source>
        <dbReference type="EMBL" id="VEN59076.1"/>
    </source>
</evidence>
<dbReference type="PANTHER" id="PTHR38001">
    <property type="entry name" value="PROTEIN CEBPZOS"/>
    <property type="match status" value="1"/>
</dbReference>
<dbReference type="OrthoDB" id="194775at2759"/>
<evidence type="ECO:0000313" key="2">
    <source>
        <dbReference type="Proteomes" id="UP000410492"/>
    </source>
</evidence>
<gene>
    <name evidence="1" type="ORF">CALMAC_LOCUS17230</name>
</gene>